<protein>
    <submittedName>
        <fullName evidence="1">Uncharacterized protein</fullName>
    </submittedName>
</protein>
<dbReference type="EMBL" id="FQVT01000024">
    <property type="protein sequence ID" value="SHG71726.1"/>
    <property type="molecule type" value="Genomic_DNA"/>
</dbReference>
<evidence type="ECO:0000313" key="2">
    <source>
        <dbReference type="Proteomes" id="UP000183945"/>
    </source>
</evidence>
<keyword evidence="2" id="KW-1185">Reference proteome</keyword>
<accession>A0A1M5M3D1</accession>
<sequence length="54" mass="6249">MNMSNTTAAAILAEESINLEAAGSELFKTLCFNCNFRHNCSWKENRKMYCEHFQ</sequence>
<dbReference type="STRING" id="1073325.SAMN05444483_12414"/>
<gene>
    <name evidence="1" type="ORF">SAMN05444483_12414</name>
</gene>
<dbReference type="Proteomes" id="UP000183945">
    <property type="component" value="Unassembled WGS sequence"/>
</dbReference>
<dbReference type="AlphaFoldDB" id="A0A1M5M3D1"/>
<organism evidence="1 2">
    <name type="scientific">Salegentibacter echinorum</name>
    <dbReference type="NCBI Taxonomy" id="1073325"/>
    <lineage>
        <taxon>Bacteria</taxon>
        <taxon>Pseudomonadati</taxon>
        <taxon>Bacteroidota</taxon>
        <taxon>Flavobacteriia</taxon>
        <taxon>Flavobacteriales</taxon>
        <taxon>Flavobacteriaceae</taxon>
        <taxon>Salegentibacter</taxon>
    </lineage>
</organism>
<name>A0A1M5M3D1_SALEC</name>
<reference evidence="2" key="1">
    <citation type="submission" date="2016-11" db="EMBL/GenBank/DDBJ databases">
        <authorList>
            <person name="Varghese N."/>
            <person name="Submissions S."/>
        </authorList>
    </citation>
    <scope>NUCLEOTIDE SEQUENCE [LARGE SCALE GENOMIC DNA]</scope>
    <source>
        <strain evidence="2">DSM 24579</strain>
    </source>
</reference>
<proteinExistence type="predicted"/>
<evidence type="ECO:0000313" key="1">
    <source>
        <dbReference type="EMBL" id="SHG71726.1"/>
    </source>
</evidence>